<name>A0A3B0SSC0_9ZZZZ</name>
<protein>
    <submittedName>
        <fullName evidence="5">Branched-chain amino acid transport ATP-binding protein LivG (TC 3.A.1.4.1)</fullName>
    </submittedName>
</protein>
<keyword evidence="3 5" id="KW-0067">ATP-binding</keyword>
<evidence type="ECO:0000256" key="3">
    <source>
        <dbReference type="ARBA" id="ARBA00022840"/>
    </source>
</evidence>
<keyword evidence="1" id="KW-0813">Transport</keyword>
<dbReference type="EMBL" id="UOEK01000461">
    <property type="protein sequence ID" value="VAW08388.1"/>
    <property type="molecule type" value="Genomic_DNA"/>
</dbReference>
<feature type="domain" description="ABC transporter" evidence="4">
    <location>
        <begin position="5"/>
        <end position="249"/>
    </location>
</feature>
<dbReference type="PANTHER" id="PTHR45772">
    <property type="entry name" value="CONSERVED COMPONENT OF ABC TRANSPORTER FOR NATURAL AMINO ACIDS-RELATED"/>
    <property type="match status" value="1"/>
</dbReference>
<evidence type="ECO:0000313" key="5">
    <source>
        <dbReference type="EMBL" id="VAW08388.1"/>
    </source>
</evidence>
<dbReference type="SUPFAM" id="SSF52540">
    <property type="entry name" value="P-loop containing nucleoside triphosphate hydrolases"/>
    <property type="match status" value="1"/>
</dbReference>
<evidence type="ECO:0000256" key="1">
    <source>
        <dbReference type="ARBA" id="ARBA00022448"/>
    </source>
</evidence>
<dbReference type="InterPro" id="IPR003593">
    <property type="entry name" value="AAA+_ATPase"/>
</dbReference>
<evidence type="ECO:0000256" key="2">
    <source>
        <dbReference type="ARBA" id="ARBA00022741"/>
    </source>
</evidence>
<dbReference type="InterPro" id="IPR027417">
    <property type="entry name" value="P-loop_NTPase"/>
</dbReference>
<dbReference type="SMART" id="SM00382">
    <property type="entry name" value="AAA"/>
    <property type="match status" value="1"/>
</dbReference>
<reference evidence="5" key="1">
    <citation type="submission" date="2018-06" db="EMBL/GenBank/DDBJ databases">
        <authorList>
            <person name="Zhirakovskaya E."/>
        </authorList>
    </citation>
    <scope>NUCLEOTIDE SEQUENCE</scope>
</reference>
<dbReference type="InterPro" id="IPR017871">
    <property type="entry name" value="ABC_transporter-like_CS"/>
</dbReference>
<dbReference type="GO" id="GO:0005886">
    <property type="term" value="C:plasma membrane"/>
    <property type="evidence" value="ECO:0007669"/>
    <property type="project" value="TreeGrafter"/>
</dbReference>
<evidence type="ECO:0000259" key="4">
    <source>
        <dbReference type="PROSITE" id="PS50893"/>
    </source>
</evidence>
<dbReference type="PANTHER" id="PTHR45772:SF9">
    <property type="entry name" value="CONSERVED COMPONENT OF ABC TRANSPORTER FOR NATURAL AMINO ACIDS"/>
    <property type="match status" value="1"/>
</dbReference>
<gene>
    <name evidence="5" type="ORF">MNBD_ACTINO02-886</name>
</gene>
<dbReference type="PROSITE" id="PS00211">
    <property type="entry name" value="ABC_TRANSPORTER_1"/>
    <property type="match status" value="1"/>
</dbReference>
<dbReference type="GO" id="GO:0005524">
    <property type="term" value="F:ATP binding"/>
    <property type="evidence" value="ECO:0007669"/>
    <property type="project" value="UniProtKB-KW"/>
</dbReference>
<dbReference type="AlphaFoldDB" id="A0A3B0SSC0"/>
<keyword evidence="2" id="KW-0547">Nucleotide-binding</keyword>
<dbReference type="InterPro" id="IPR003439">
    <property type="entry name" value="ABC_transporter-like_ATP-bd"/>
</dbReference>
<dbReference type="Pfam" id="PF12399">
    <property type="entry name" value="BCA_ABC_TP_C"/>
    <property type="match status" value="1"/>
</dbReference>
<dbReference type="InterPro" id="IPR051120">
    <property type="entry name" value="ABC_AA/LPS_Transport"/>
</dbReference>
<dbReference type="GO" id="GO:0016887">
    <property type="term" value="F:ATP hydrolysis activity"/>
    <property type="evidence" value="ECO:0007669"/>
    <property type="project" value="InterPro"/>
</dbReference>
<dbReference type="Pfam" id="PF00005">
    <property type="entry name" value="ABC_tran"/>
    <property type="match status" value="1"/>
</dbReference>
<organism evidence="5">
    <name type="scientific">hydrothermal vent metagenome</name>
    <dbReference type="NCBI Taxonomy" id="652676"/>
    <lineage>
        <taxon>unclassified sequences</taxon>
        <taxon>metagenomes</taxon>
        <taxon>ecological metagenomes</taxon>
    </lineage>
</organism>
<dbReference type="CDD" id="cd03219">
    <property type="entry name" value="ABC_Mj1267_LivG_branched"/>
    <property type="match status" value="1"/>
</dbReference>
<dbReference type="Gene3D" id="3.40.50.300">
    <property type="entry name" value="P-loop containing nucleotide triphosphate hydrolases"/>
    <property type="match status" value="1"/>
</dbReference>
<dbReference type="PROSITE" id="PS50893">
    <property type="entry name" value="ABC_TRANSPORTER_2"/>
    <property type="match status" value="1"/>
</dbReference>
<sequence length="253" mass="26523">MSDHLILNGVSKHFGGLKAVDDLTFSVGRGKITGLIGPNGAGKSTVFNLISGIFAPDGGSIKLGDTELVGSTPDHIARAGVGRTFQAPRAFLGMSVLDNVLATADSPGESLWRAIIGGYRDEEAVIEARAMELLDMVGLGGNPHQPSEELSGGELRLLEIARQLVRDPQILLLDEPTAGVSPSLQDRLAEVLLELKASGVTLLVVEHNLGFLLSLAETVLVLDHGTLLAEGSPDKIRSDERVVSAYLGGSSDS</sequence>
<accession>A0A3B0SSC0</accession>
<dbReference type="InterPro" id="IPR032823">
    <property type="entry name" value="BCA_ABC_TP_C"/>
</dbReference>
<proteinExistence type="predicted"/>